<dbReference type="EMBL" id="BRVP01000013">
    <property type="protein sequence ID" value="GLB52965.1"/>
    <property type="molecule type" value="Genomic_DNA"/>
</dbReference>
<keyword evidence="1" id="KW-1133">Transmembrane helix</keyword>
<evidence type="ECO:0000256" key="1">
    <source>
        <dbReference type="SAM" id="Phobius"/>
    </source>
</evidence>
<reference evidence="2" key="1">
    <citation type="submission" date="2022-07" db="EMBL/GenBank/DDBJ databases">
        <title>Taxonomy of Novel Oxalotrophic and Methylotrophic Bacteria.</title>
        <authorList>
            <person name="Sahin N."/>
            <person name="Tani A."/>
        </authorList>
    </citation>
    <scope>NUCLEOTIDE SEQUENCE</scope>
    <source>
        <strain evidence="2">AM327</strain>
    </source>
</reference>
<name>A0A9W6B7F6_9FLAO</name>
<proteinExistence type="predicted"/>
<feature type="transmembrane region" description="Helical" evidence="1">
    <location>
        <begin position="98"/>
        <end position="119"/>
    </location>
</feature>
<accession>A0A9W6B7F6</accession>
<protein>
    <submittedName>
        <fullName evidence="2">Uncharacterized protein</fullName>
    </submittedName>
</protein>
<dbReference type="AlphaFoldDB" id="A0A9W6B7F6"/>
<comment type="caution">
    <text evidence="2">The sequence shown here is derived from an EMBL/GenBank/DDBJ whole genome shotgun (WGS) entry which is preliminary data.</text>
</comment>
<feature type="transmembrane region" description="Helical" evidence="1">
    <location>
        <begin position="65"/>
        <end position="86"/>
    </location>
</feature>
<keyword evidence="1" id="KW-0812">Transmembrane</keyword>
<evidence type="ECO:0000313" key="2">
    <source>
        <dbReference type="EMBL" id="GLB52965.1"/>
    </source>
</evidence>
<feature type="transmembrane region" description="Helical" evidence="1">
    <location>
        <begin position="351"/>
        <end position="370"/>
    </location>
</feature>
<feature type="transmembrane region" description="Helical" evidence="1">
    <location>
        <begin position="125"/>
        <end position="143"/>
    </location>
</feature>
<feature type="transmembrane region" description="Helical" evidence="1">
    <location>
        <begin position="376"/>
        <end position="398"/>
    </location>
</feature>
<feature type="transmembrane region" description="Helical" evidence="1">
    <location>
        <begin position="155"/>
        <end position="182"/>
    </location>
</feature>
<dbReference type="Proteomes" id="UP001143545">
    <property type="component" value="Unassembled WGS sequence"/>
</dbReference>
<feature type="transmembrane region" description="Helical" evidence="1">
    <location>
        <begin position="188"/>
        <end position="205"/>
    </location>
</feature>
<sequence>MHNRFVADKSFHLWAFLVFIVVGAVSLSKPMQLAPDSSGYINMEIIRSPTYPMFLQLLQSLFGKGYLTATLILQNLINFWAVYYLVRSLRKTIPMNGIWYALLLVILLVPCVYTVNIVNMVLSGALAYPLYLVVVGLYIKAFIKERITYLLYAMPWLFVLILTRSQFLFLVVAGFLLGLFTIYNSKNYRKGMLVLGLFLLLPILTSQADKLYHKVVHGAYVNTPWTGIHLLTPAMFVANSSNADAFDDSVERAFFKKMIARLEAKKLTLNTLELGNNETDITFYVDNYTQIANHTLYDEGKELLGANLTEDEKYMQLDALTKDMVPTLVLLNFKKWAAINLKNFIYGFDSARYALVFFILLIFSGIKLSTGTANEVVKFIFLGVLLTFLNVGLVATGIHTIRRFMFYNDWVLYAMLFMLLDRFIKQGVWNR</sequence>
<keyword evidence="1" id="KW-0472">Membrane</keyword>
<gene>
    <name evidence="2" type="ORF">NBRC110019_20050</name>
</gene>
<dbReference type="RefSeq" id="WP_281754569.1">
    <property type="nucleotide sequence ID" value="NZ_BRVP01000013.1"/>
</dbReference>
<feature type="transmembrane region" description="Helical" evidence="1">
    <location>
        <begin position="12"/>
        <end position="28"/>
    </location>
</feature>
<keyword evidence="3" id="KW-1185">Reference proteome</keyword>
<evidence type="ECO:0000313" key="3">
    <source>
        <dbReference type="Proteomes" id="UP001143545"/>
    </source>
</evidence>
<organism evidence="2 3">
    <name type="scientific">Neptunitalea chrysea</name>
    <dbReference type="NCBI Taxonomy" id="1647581"/>
    <lineage>
        <taxon>Bacteria</taxon>
        <taxon>Pseudomonadati</taxon>
        <taxon>Bacteroidota</taxon>
        <taxon>Flavobacteriia</taxon>
        <taxon>Flavobacteriales</taxon>
        <taxon>Flavobacteriaceae</taxon>
        <taxon>Neptunitalea</taxon>
    </lineage>
</organism>